<keyword evidence="2" id="KW-0378">Hydrolase</keyword>
<feature type="compositionally biased region" description="Gly residues" evidence="3">
    <location>
        <begin position="82"/>
        <end position="95"/>
    </location>
</feature>
<keyword evidence="4" id="KW-0472">Membrane</keyword>
<dbReference type="InterPro" id="IPR036034">
    <property type="entry name" value="PDZ_sf"/>
</dbReference>
<keyword evidence="4" id="KW-0812">Transmembrane</keyword>
<feature type="compositionally biased region" description="Pro residues" evidence="3">
    <location>
        <begin position="1"/>
        <end position="14"/>
    </location>
</feature>
<accession>A0ABU3PV39</accession>
<organism evidence="6 7">
    <name type="scientific">Nocardioides imazamoxiresistens</name>
    <dbReference type="NCBI Taxonomy" id="3231893"/>
    <lineage>
        <taxon>Bacteria</taxon>
        <taxon>Bacillati</taxon>
        <taxon>Actinomycetota</taxon>
        <taxon>Actinomycetes</taxon>
        <taxon>Propionibacteriales</taxon>
        <taxon>Nocardioidaceae</taxon>
        <taxon>Nocardioides</taxon>
    </lineage>
</organism>
<dbReference type="Gene3D" id="2.30.42.10">
    <property type="match status" value="1"/>
</dbReference>
<dbReference type="Gene3D" id="2.40.10.120">
    <property type="match status" value="1"/>
</dbReference>
<dbReference type="RefSeq" id="WP_315732524.1">
    <property type="nucleotide sequence ID" value="NZ_JAVYII010000003.1"/>
</dbReference>
<feature type="region of interest" description="Disordered" evidence="3">
    <location>
        <begin position="1"/>
        <end position="109"/>
    </location>
</feature>
<evidence type="ECO:0000256" key="1">
    <source>
        <dbReference type="ARBA" id="ARBA00022670"/>
    </source>
</evidence>
<gene>
    <name evidence="6" type="ORF">RDV89_08465</name>
</gene>
<evidence type="ECO:0000313" key="6">
    <source>
        <dbReference type="EMBL" id="MDT9593098.1"/>
    </source>
</evidence>
<dbReference type="PRINTS" id="PR00834">
    <property type="entry name" value="PROTEASES2C"/>
</dbReference>
<evidence type="ECO:0000256" key="2">
    <source>
        <dbReference type="ARBA" id="ARBA00022801"/>
    </source>
</evidence>
<dbReference type="PANTHER" id="PTHR43343:SF3">
    <property type="entry name" value="PROTEASE DO-LIKE 8, CHLOROPLASTIC"/>
    <property type="match status" value="1"/>
</dbReference>
<keyword evidence="4" id="KW-1133">Transmembrane helix</keyword>
<sequence>MNDMRPLPPQPGEPGRPGHQQAGHAGGFPPPGPQQHSPQQSPQQPQPHDTAALPVYGAPPPGAYASAQPGAYPGQPGPSGPGGPQAYGAYPGYGGQYPPQQPPRKRRGGWLAAVGGGLAGAALGVAVAVPVVLHAQDDTQQTSGGSGETSPGSGTDIDDLIDRGSGSTEDTSDGGEVSDAGVLLVQTAVAGGEGAGTAMVLTDDGLALTNYHVVDGSEEVQVIVAATEEEYTADVVGYDATADVAVLQLEDASGLDTVTIDDDGGVEIGDQVAALGNAGGQGFLSEVRGEVTGLDEDITTTDQYNGNRTEITGLIETDAAVVPGYSGGPMFDEDGEVLGISTAAAATNGGGGGPTSATPAQAVEEGGGTSYARPIDEALDIVQRVLDGEEGDGVVIGPSAYLGVGIDPSGGEALVVRADEGTPAAEAGLQEGDVITSVDGETVRTYDDLAAAVAANEPGDQVEITWERNGEEQSATVELAESPTN</sequence>
<dbReference type="InterPro" id="IPR051201">
    <property type="entry name" value="Chloro_Bact_Ser_Proteases"/>
</dbReference>
<feature type="compositionally biased region" description="Low complexity" evidence="3">
    <location>
        <begin position="63"/>
        <end position="74"/>
    </location>
</feature>
<protein>
    <submittedName>
        <fullName evidence="6">Trypsin-like peptidase domain-containing protein</fullName>
    </submittedName>
</protein>
<feature type="region of interest" description="Disordered" evidence="3">
    <location>
        <begin position="137"/>
        <end position="179"/>
    </location>
</feature>
<evidence type="ECO:0000256" key="4">
    <source>
        <dbReference type="SAM" id="Phobius"/>
    </source>
</evidence>
<dbReference type="PROSITE" id="PS50106">
    <property type="entry name" value="PDZ"/>
    <property type="match status" value="1"/>
</dbReference>
<dbReference type="PANTHER" id="PTHR43343">
    <property type="entry name" value="PEPTIDASE S12"/>
    <property type="match status" value="1"/>
</dbReference>
<dbReference type="SMART" id="SM00228">
    <property type="entry name" value="PDZ"/>
    <property type="match status" value="1"/>
</dbReference>
<dbReference type="CDD" id="cd06779">
    <property type="entry name" value="cpPDZ_Deg_HtrA-like"/>
    <property type="match status" value="1"/>
</dbReference>
<proteinExistence type="predicted"/>
<dbReference type="Pfam" id="PF13365">
    <property type="entry name" value="Trypsin_2"/>
    <property type="match status" value="1"/>
</dbReference>
<dbReference type="InterPro" id="IPR001940">
    <property type="entry name" value="Peptidase_S1C"/>
</dbReference>
<feature type="transmembrane region" description="Helical" evidence="4">
    <location>
        <begin position="110"/>
        <end position="133"/>
    </location>
</feature>
<keyword evidence="7" id="KW-1185">Reference proteome</keyword>
<evidence type="ECO:0000256" key="3">
    <source>
        <dbReference type="SAM" id="MobiDB-lite"/>
    </source>
</evidence>
<name>A0ABU3PV39_9ACTN</name>
<evidence type="ECO:0000259" key="5">
    <source>
        <dbReference type="PROSITE" id="PS50106"/>
    </source>
</evidence>
<dbReference type="Proteomes" id="UP001268542">
    <property type="component" value="Unassembled WGS sequence"/>
</dbReference>
<evidence type="ECO:0000313" key="7">
    <source>
        <dbReference type="Proteomes" id="UP001268542"/>
    </source>
</evidence>
<comment type="caution">
    <text evidence="6">The sequence shown here is derived from an EMBL/GenBank/DDBJ whole genome shotgun (WGS) entry which is preliminary data.</text>
</comment>
<dbReference type="Pfam" id="PF13180">
    <property type="entry name" value="PDZ_2"/>
    <property type="match status" value="1"/>
</dbReference>
<dbReference type="EMBL" id="JAVYII010000003">
    <property type="protein sequence ID" value="MDT9593098.1"/>
    <property type="molecule type" value="Genomic_DNA"/>
</dbReference>
<feature type="compositionally biased region" description="Low complexity" evidence="3">
    <location>
        <begin position="34"/>
        <end position="56"/>
    </location>
</feature>
<dbReference type="InterPro" id="IPR001478">
    <property type="entry name" value="PDZ"/>
</dbReference>
<dbReference type="SUPFAM" id="SSF50156">
    <property type="entry name" value="PDZ domain-like"/>
    <property type="match status" value="1"/>
</dbReference>
<dbReference type="SUPFAM" id="SSF50494">
    <property type="entry name" value="Trypsin-like serine proteases"/>
    <property type="match status" value="1"/>
</dbReference>
<feature type="region of interest" description="Disordered" evidence="3">
    <location>
        <begin position="347"/>
        <end position="369"/>
    </location>
</feature>
<dbReference type="InterPro" id="IPR009003">
    <property type="entry name" value="Peptidase_S1_PA"/>
</dbReference>
<keyword evidence="1" id="KW-0645">Protease</keyword>
<feature type="domain" description="PDZ" evidence="5">
    <location>
        <begin position="393"/>
        <end position="470"/>
    </location>
</feature>
<feature type="compositionally biased region" description="Low complexity" evidence="3">
    <location>
        <begin position="137"/>
        <end position="155"/>
    </location>
</feature>
<reference evidence="6 7" key="1">
    <citation type="submission" date="2023-08" db="EMBL/GenBank/DDBJ databases">
        <title>Nocardioides seae sp. nov., a bacterium isolated from a soil.</title>
        <authorList>
            <person name="Wang X."/>
        </authorList>
    </citation>
    <scope>NUCLEOTIDE SEQUENCE [LARGE SCALE GENOMIC DNA]</scope>
    <source>
        <strain evidence="6 7">YZH12</strain>
    </source>
</reference>